<protein>
    <submittedName>
        <fullName evidence="2">Uncharacterized protein</fullName>
    </submittedName>
</protein>
<evidence type="ECO:0000256" key="1">
    <source>
        <dbReference type="SAM" id="Coils"/>
    </source>
</evidence>
<organism evidence="2 3">
    <name type="scientific">Candidatus Dormiibacter inghamiae</name>
    <dbReference type="NCBI Taxonomy" id="3127013"/>
    <lineage>
        <taxon>Bacteria</taxon>
        <taxon>Bacillati</taxon>
        <taxon>Candidatus Dormiibacterota</taxon>
        <taxon>Candidatus Dormibacteria</taxon>
        <taxon>Candidatus Dormibacterales</taxon>
        <taxon>Candidatus Dormibacteraceae</taxon>
        <taxon>Candidatus Dormiibacter</taxon>
    </lineage>
</organism>
<dbReference type="Proteomes" id="UP000620075">
    <property type="component" value="Unassembled WGS sequence"/>
</dbReference>
<sequence length="178" mass="19746">MSDQLEQLADAELKERVERLMAQMRPLEEELGRLRAERDGCLVELRRRERLRSMERRKSVKLDMRAGNSVSMEALIAAAAEGSFDDYRFNLKTGGEVRLGFPGARQQTIAFTDGKQIVQARDFQQAADLFAAGWELGGPGRPGVRVHFPGTRQERLSPAADVFAIGAKLAEETSNGVA</sequence>
<comment type="caution">
    <text evidence="2">The sequence shown here is derived from an EMBL/GenBank/DDBJ whole genome shotgun (WGS) entry which is preliminary data.</text>
</comment>
<evidence type="ECO:0000313" key="3">
    <source>
        <dbReference type="Proteomes" id="UP000620075"/>
    </source>
</evidence>
<reference evidence="2 3" key="1">
    <citation type="submission" date="2020-10" db="EMBL/GenBank/DDBJ databases">
        <title>Ca. Dormibacterota MAGs.</title>
        <authorList>
            <person name="Montgomery K."/>
        </authorList>
    </citation>
    <scope>NUCLEOTIDE SEQUENCE [LARGE SCALE GENOMIC DNA]</scope>
    <source>
        <strain evidence="2">SC8811_S16_3</strain>
    </source>
</reference>
<dbReference type="EMBL" id="JAEKNQ010000033">
    <property type="protein sequence ID" value="MBJ7603163.1"/>
    <property type="molecule type" value="Genomic_DNA"/>
</dbReference>
<proteinExistence type="predicted"/>
<dbReference type="AlphaFoldDB" id="A0A934KHY3"/>
<keyword evidence="1" id="KW-0175">Coiled coil</keyword>
<gene>
    <name evidence="2" type="ORF">JF888_08255</name>
</gene>
<accession>A0A934KHY3</accession>
<dbReference type="RefSeq" id="WP_338178712.1">
    <property type="nucleotide sequence ID" value="NZ_JAEKNQ010000033.1"/>
</dbReference>
<feature type="coiled-coil region" evidence="1">
    <location>
        <begin position="10"/>
        <end position="37"/>
    </location>
</feature>
<evidence type="ECO:0000313" key="2">
    <source>
        <dbReference type="EMBL" id="MBJ7603163.1"/>
    </source>
</evidence>
<name>A0A934KHY3_9BACT</name>